<comment type="function">
    <text evidence="3 4">Participates actively in the response to hyperosmotic and heat shock by preventing the aggregation of stress-denatured proteins, in association with DnaK and GrpE. It is the nucleotide exchange factor for DnaK and may function as a thermosensor. Unfolded proteins bind initially to DnaJ; upon interaction with the DnaJ-bound protein, DnaK hydrolyzes its bound ATP, resulting in the formation of a stable complex. GrpE releases ADP from DnaK; ATP binding to DnaK triggers the release of the substrate protein, thus completing the reaction cycle. Several rounds of ATP-dependent interactions between DnaJ, DnaK and GrpE are required for fully efficient folding.</text>
</comment>
<keyword evidence="2 3" id="KW-0143">Chaperone</keyword>
<evidence type="ECO:0000256" key="1">
    <source>
        <dbReference type="ARBA" id="ARBA00009054"/>
    </source>
</evidence>
<comment type="caution">
    <text evidence="7">The sequence shown here is derived from an EMBL/GenBank/DDBJ whole genome shotgun (WGS) entry which is preliminary data.</text>
</comment>
<organism evidence="7 8">
    <name type="scientific">Paracholeplasma vituli</name>
    <dbReference type="NCBI Taxonomy" id="69473"/>
    <lineage>
        <taxon>Bacteria</taxon>
        <taxon>Bacillati</taxon>
        <taxon>Mycoplasmatota</taxon>
        <taxon>Mollicutes</taxon>
        <taxon>Acholeplasmatales</taxon>
        <taxon>Acholeplasmataceae</taxon>
        <taxon>Paracholeplasma</taxon>
    </lineage>
</organism>
<dbReference type="Gene3D" id="2.30.22.10">
    <property type="entry name" value="Head domain of nucleotide exchange factor GrpE"/>
    <property type="match status" value="1"/>
</dbReference>
<dbReference type="InterPro" id="IPR000740">
    <property type="entry name" value="GrpE"/>
</dbReference>
<reference evidence="8" key="1">
    <citation type="submission" date="2023-07" db="EMBL/GenBank/DDBJ databases">
        <title>Novel Mycoplasma species identified in domestic and wild animals.</title>
        <authorList>
            <person name="Volokhov D.V."/>
            <person name="Furtak V.A."/>
            <person name="Zagorodnyaya T.A."/>
        </authorList>
    </citation>
    <scope>NUCLEOTIDE SEQUENCE [LARGE SCALE GENOMIC DNA]</scope>
    <source>
        <strain evidence="8">92-19</strain>
    </source>
</reference>
<feature type="region of interest" description="Disordered" evidence="6">
    <location>
        <begin position="1"/>
        <end position="31"/>
    </location>
</feature>
<dbReference type="Pfam" id="PF01025">
    <property type="entry name" value="GrpE"/>
    <property type="match status" value="1"/>
</dbReference>
<protein>
    <recommendedName>
        <fullName evidence="3 4">Protein GrpE</fullName>
    </recommendedName>
    <alternativeName>
        <fullName evidence="3">HSP-70 cofactor</fullName>
    </alternativeName>
</protein>
<evidence type="ECO:0000256" key="3">
    <source>
        <dbReference type="HAMAP-Rule" id="MF_01151"/>
    </source>
</evidence>
<gene>
    <name evidence="3 7" type="primary">grpE</name>
    <name evidence="7" type="ORF">N7603_03170</name>
</gene>
<dbReference type="CDD" id="cd00446">
    <property type="entry name" value="GrpE"/>
    <property type="match status" value="1"/>
</dbReference>
<evidence type="ECO:0000256" key="4">
    <source>
        <dbReference type="RuleBase" id="RU000639"/>
    </source>
</evidence>
<dbReference type="PANTHER" id="PTHR21237:SF23">
    <property type="entry name" value="GRPE PROTEIN HOMOLOG, MITOCHONDRIAL"/>
    <property type="match status" value="1"/>
</dbReference>
<keyword evidence="3" id="KW-0963">Cytoplasm</keyword>
<comment type="similarity">
    <text evidence="1 3 5">Belongs to the GrpE family.</text>
</comment>
<dbReference type="SUPFAM" id="SSF51064">
    <property type="entry name" value="Head domain of nucleotide exchange factor GrpE"/>
    <property type="match status" value="1"/>
</dbReference>
<dbReference type="RefSeq" id="WP_262095896.1">
    <property type="nucleotide sequence ID" value="NZ_JAOEGN010000004.1"/>
</dbReference>
<dbReference type="PRINTS" id="PR00773">
    <property type="entry name" value="GRPEPROTEIN"/>
</dbReference>
<sequence length="188" mass="22058">MDEQKKDTVNKEQVEHEKPEKEKKKSEKDKLKDEIESLKGEIASLKDQYLRERAELENYKKRIQQERIVERKYASQNVVEALLGPLDQLKIVTNMTVDNDLLKNYLIGFKMINDQIFNILEQEGLKEIKAMNEMFDPNIHHAIDIVKDEEKPKGMILGVQQTGYLFKERVVRPAMVKVNEWSDENGNN</sequence>
<name>A0ABT2PUP4_9MOLU</name>
<dbReference type="Gene3D" id="3.90.20.20">
    <property type="match status" value="1"/>
</dbReference>
<dbReference type="SUPFAM" id="SSF58014">
    <property type="entry name" value="Coiled-coil domain of nucleotide exchange factor GrpE"/>
    <property type="match status" value="1"/>
</dbReference>
<dbReference type="HAMAP" id="MF_01151">
    <property type="entry name" value="GrpE"/>
    <property type="match status" value="1"/>
</dbReference>
<comment type="subunit">
    <text evidence="3">Homodimer.</text>
</comment>
<dbReference type="InterPro" id="IPR009012">
    <property type="entry name" value="GrpE_head"/>
</dbReference>
<dbReference type="EMBL" id="JAOEGN010000004">
    <property type="protein sequence ID" value="MCU0104652.1"/>
    <property type="molecule type" value="Genomic_DNA"/>
</dbReference>
<evidence type="ECO:0000313" key="8">
    <source>
        <dbReference type="Proteomes" id="UP001209076"/>
    </source>
</evidence>
<evidence type="ECO:0000313" key="7">
    <source>
        <dbReference type="EMBL" id="MCU0104652.1"/>
    </source>
</evidence>
<dbReference type="PANTHER" id="PTHR21237">
    <property type="entry name" value="GRPE PROTEIN"/>
    <property type="match status" value="1"/>
</dbReference>
<evidence type="ECO:0000256" key="5">
    <source>
        <dbReference type="RuleBase" id="RU004478"/>
    </source>
</evidence>
<evidence type="ECO:0000256" key="2">
    <source>
        <dbReference type="ARBA" id="ARBA00023186"/>
    </source>
</evidence>
<dbReference type="Proteomes" id="UP001209076">
    <property type="component" value="Unassembled WGS sequence"/>
</dbReference>
<dbReference type="InterPro" id="IPR013805">
    <property type="entry name" value="GrpE_CC"/>
</dbReference>
<keyword evidence="3 4" id="KW-0346">Stress response</keyword>
<proteinExistence type="inferred from homology"/>
<keyword evidence="8" id="KW-1185">Reference proteome</keyword>
<comment type="subcellular location">
    <subcellularLocation>
        <location evidence="3">Cytoplasm</location>
    </subcellularLocation>
</comment>
<dbReference type="NCBIfam" id="NF010738">
    <property type="entry name" value="PRK14140.1"/>
    <property type="match status" value="1"/>
</dbReference>
<dbReference type="PROSITE" id="PS01071">
    <property type="entry name" value="GRPE"/>
    <property type="match status" value="1"/>
</dbReference>
<accession>A0ABT2PUP4</accession>
<evidence type="ECO:0000256" key="6">
    <source>
        <dbReference type="SAM" id="MobiDB-lite"/>
    </source>
</evidence>